<dbReference type="AlphaFoldDB" id="A0A0P9D4T5"/>
<organism evidence="12 13">
    <name type="scientific">Alicyclobacillus ferrooxydans</name>
    <dbReference type="NCBI Taxonomy" id="471514"/>
    <lineage>
        <taxon>Bacteria</taxon>
        <taxon>Bacillati</taxon>
        <taxon>Bacillota</taxon>
        <taxon>Bacilli</taxon>
        <taxon>Bacillales</taxon>
        <taxon>Alicyclobacillaceae</taxon>
        <taxon>Alicyclobacillus</taxon>
    </lineage>
</organism>
<dbReference type="GO" id="GO:0016887">
    <property type="term" value="F:ATP hydrolysis activity"/>
    <property type="evidence" value="ECO:0007669"/>
    <property type="project" value="InterPro"/>
</dbReference>
<dbReference type="RefSeq" id="WP_054968553.1">
    <property type="nucleotide sequence ID" value="NZ_LJCO01000033.1"/>
</dbReference>
<keyword evidence="3" id="KW-1003">Cell membrane</keyword>
<evidence type="ECO:0000256" key="3">
    <source>
        <dbReference type="ARBA" id="ARBA00022475"/>
    </source>
</evidence>
<evidence type="ECO:0000313" key="12">
    <source>
        <dbReference type="EMBL" id="KPV44455.1"/>
    </source>
</evidence>
<comment type="caution">
    <text evidence="12">The sequence shown here is derived from an EMBL/GenBank/DDBJ whole genome shotgun (WGS) entry which is preliminary data.</text>
</comment>
<evidence type="ECO:0000259" key="11">
    <source>
        <dbReference type="PROSITE" id="PS50929"/>
    </source>
</evidence>
<dbReference type="STRING" id="471514.AN477_07560"/>
<feature type="domain" description="ABC transporter" evidence="10">
    <location>
        <begin position="355"/>
        <end position="589"/>
    </location>
</feature>
<reference evidence="12 13" key="1">
    <citation type="submission" date="2015-09" db="EMBL/GenBank/DDBJ databases">
        <title>Draft genome sequence of Alicyclobacillus ferrooxydans DSM 22381.</title>
        <authorList>
            <person name="Hemp J."/>
        </authorList>
    </citation>
    <scope>NUCLEOTIDE SEQUENCE [LARGE SCALE GENOMIC DNA]</scope>
    <source>
        <strain evidence="12 13">TC-34</strain>
    </source>
</reference>
<dbReference type="Proteomes" id="UP000050482">
    <property type="component" value="Unassembled WGS sequence"/>
</dbReference>
<dbReference type="Gene3D" id="1.20.1560.10">
    <property type="entry name" value="ABC transporter type 1, transmembrane domain"/>
    <property type="match status" value="1"/>
</dbReference>
<keyword evidence="6" id="KW-0067">ATP-binding</keyword>
<evidence type="ECO:0008006" key="14">
    <source>
        <dbReference type="Google" id="ProtNLM"/>
    </source>
</evidence>
<dbReference type="Pfam" id="PF00005">
    <property type="entry name" value="ABC_tran"/>
    <property type="match status" value="1"/>
</dbReference>
<dbReference type="Pfam" id="PF00664">
    <property type="entry name" value="ABC_membrane"/>
    <property type="match status" value="1"/>
</dbReference>
<evidence type="ECO:0000256" key="4">
    <source>
        <dbReference type="ARBA" id="ARBA00022692"/>
    </source>
</evidence>
<feature type="domain" description="ABC transmembrane type-1" evidence="11">
    <location>
        <begin position="20"/>
        <end position="301"/>
    </location>
</feature>
<dbReference type="GO" id="GO:0140359">
    <property type="term" value="F:ABC-type transporter activity"/>
    <property type="evidence" value="ECO:0007669"/>
    <property type="project" value="InterPro"/>
</dbReference>
<evidence type="ECO:0000256" key="6">
    <source>
        <dbReference type="ARBA" id="ARBA00022840"/>
    </source>
</evidence>
<feature type="transmembrane region" description="Helical" evidence="9">
    <location>
        <begin position="20"/>
        <end position="43"/>
    </location>
</feature>
<dbReference type="PATRIC" id="fig|471514.4.peg.3769"/>
<dbReference type="GO" id="GO:0042883">
    <property type="term" value="P:cysteine transport"/>
    <property type="evidence" value="ECO:0007669"/>
    <property type="project" value="InterPro"/>
</dbReference>
<dbReference type="SUPFAM" id="SSF90123">
    <property type="entry name" value="ABC transporter transmembrane region"/>
    <property type="match status" value="1"/>
</dbReference>
<dbReference type="InterPro" id="IPR036640">
    <property type="entry name" value="ABC1_TM_sf"/>
</dbReference>
<name>A0A0P9D4T5_9BACL</name>
<dbReference type="GO" id="GO:0005886">
    <property type="term" value="C:plasma membrane"/>
    <property type="evidence" value="ECO:0007669"/>
    <property type="project" value="UniProtKB-SubCell"/>
</dbReference>
<keyword evidence="4 9" id="KW-0812">Transmembrane</keyword>
<dbReference type="Gene3D" id="3.40.50.300">
    <property type="entry name" value="P-loop containing nucleotide triphosphate hydrolases"/>
    <property type="match status" value="1"/>
</dbReference>
<keyword evidence="7 9" id="KW-1133">Transmembrane helix</keyword>
<dbReference type="PROSITE" id="PS50929">
    <property type="entry name" value="ABC_TM1F"/>
    <property type="match status" value="1"/>
</dbReference>
<dbReference type="InterPro" id="IPR011527">
    <property type="entry name" value="ABC1_TM_dom"/>
</dbReference>
<dbReference type="CDD" id="cd18584">
    <property type="entry name" value="ABC_6TM_AarD_CydD"/>
    <property type="match status" value="1"/>
</dbReference>
<sequence length="610" mass="67109">MNTKEWFRRIPNLIPGLTTVVVLNFASGLLMILQAVFLAKIVTDVFLNDRNRGDVMMPIALLFFVILLRAVATGLSDKASGDVSLRIREDLRMSLVRHLFQLGPVYLRRERTGELVNSAMNGIEQVDVYATKYLPQMAHAFLIPVAVWCLVIGTDIWSAIILAVTAPLIPIFMILIGKGADSIAKRQWRALSVLGGHFLDVIRGLTTLKVFNRSRAQVEIIERITDTYREATMQSLRVAFLSALVLELLTTLSTAVVAVMLGLRLLHGNIDFHRAFLVLLLAPEFYLPIRMIGTQFHASMNGIEAAKRIFEILDTQPLVQGGTRRIVEVIQSQTGEADDHNARVSCFEHESPISIEFDDVSFAYPGSEVNALEHVSFCVPAGKTVAIVGASGAGKSSLFDLLLGFARPLQGQIRINGVALSEFELSDWRAHVSYVSQTTHLFPGTILENICRARQGASVAEALEAARLALVDEFVCRLPHGYTTRIGEDVQLSGGQIQRIAMARAILKRAPVACFDEPTSQLDMVSEQALQASLETALQGRTALVAAHRMQTVRRAHQIVVVESGRIVEQGTHADLVSAGGTYQKLWAFYNDGAIFDTAAREFVPEGARV</sequence>
<accession>A0A0P9D4T5</accession>
<dbReference type="NCBIfam" id="TIGR02857">
    <property type="entry name" value="CydD"/>
    <property type="match status" value="1"/>
</dbReference>
<evidence type="ECO:0000256" key="1">
    <source>
        <dbReference type="ARBA" id="ARBA00004651"/>
    </source>
</evidence>
<dbReference type="PANTHER" id="PTHR24221">
    <property type="entry name" value="ATP-BINDING CASSETTE SUB-FAMILY B"/>
    <property type="match status" value="1"/>
</dbReference>
<evidence type="ECO:0000256" key="5">
    <source>
        <dbReference type="ARBA" id="ARBA00022741"/>
    </source>
</evidence>
<dbReference type="OrthoDB" id="1240423at2"/>
<dbReference type="SUPFAM" id="SSF52540">
    <property type="entry name" value="P-loop containing nucleoside triphosphate hydrolases"/>
    <property type="match status" value="1"/>
</dbReference>
<dbReference type="PANTHER" id="PTHR24221:SF590">
    <property type="entry name" value="COMPONENT LINKED WITH THE ASSEMBLY OF CYTOCHROME' TRANSPORT TRANSMEMBRANE ATP-BINDING PROTEIN ABC TRANSPORTER CYDD-RELATED"/>
    <property type="match status" value="1"/>
</dbReference>
<feature type="transmembrane region" description="Helical" evidence="9">
    <location>
        <begin position="55"/>
        <end position="75"/>
    </location>
</feature>
<feature type="transmembrane region" description="Helical" evidence="9">
    <location>
        <begin position="238"/>
        <end position="266"/>
    </location>
</feature>
<dbReference type="InterPro" id="IPR003439">
    <property type="entry name" value="ABC_transporter-like_ATP-bd"/>
</dbReference>
<dbReference type="EMBL" id="LJCO01000033">
    <property type="protein sequence ID" value="KPV44455.1"/>
    <property type="molecule type" value="Genomic_DNA"/>
</dbReference>
<comment type="subcellular location">
    <subcellularLocation>
        <location evidence="1">Cell membrane</location>
        <topology evidence="1">Multi-pass membrane protein</topology>
    </subcellularLocation>
</comment>
<keyword evidence="13" id="KW-1185">Reference proteome</keyword>
<dbReference type="InterPro" id="IPR014216">
    <property type="entry name" value="ABC_transptr_CydD"/>
</dbReference>
<evidence type="ECO:0000256" key="7">
    <source>
        <dbReference type="ARBA" id="ARBA00022989"/>
    </source>
</evidence>
<evidence type="ECO:0000256" key="8">
    <source>
        <dbReference type="ARBA" id="ARBA00023136"/>
    </source>
</evidence>
<dbReference type="InterPro" id="IPR027417">
    <property type="entry name" value="P-loop_NTPase"/>
</dbReference>
<dbReference type="SMART" id="SM00382">
    <property type="entry name" value="AAA"/>
    <property type="match status" value="1"/>
</dbReference>
<keyword evidence="5" id="KW-0547">Nucleotide-binding</keyword>
<proteinExistence type="predicted"/>
<dbReference type="FunFam" id="3.40.50.300:FF:000221">
    <property type="entry name" value="Multidrug ABC transporter ATP-binding protein"/>
    <property type="match status" value="1"/>
</dbReference>
<dbReference type="PROSITE" id="PS00211">
    <property type="entry name" value="ABC_TRANSPORTER_1"/>
    <property type="match status" value="1"/>
</dbReference>
<evidence type="ECO:0000256" key="2">
    <source>
        <dbReference type="ARBA" id="ARBA00022448"/>
    </source>
</evidence>
<dbReference type="InterPro" id="IPR017871">
    <property type="entry name" value="ABC_transporter-like_CS"/>
</dbReference>
<evidence type="ECO:0000259" key="10">
    <source>
        <dbReference type="PROSITE" id="PS50893"/>
    </source>
</evidence>
<evidence type="ECO:0000256" key="9">
    <source>
        <dbReference type="SAM" id="Phobius"/>
    </source>
</evidence>
<keyword evidence="8 9" id="KW-0472">Membrane</keyword>
<dbReference type="InterPro" id="IPR039421">
    <property type="entry name" value="Type_1_exporter"/>
</dbReference>
<feature type="transmembrane region" description="Helical" evidence="9">
    <location>
        <begin position="156"/>
        <end position="176"/>
    </location>
</feature>
<evidence type="ECO:0000313" key="13">
    <source>
        <dbReference type="Proteomes" id="UP000050482"/>
    </source>
</evidence>
<dbReference type="PROSITE" id="PS50893">
    <property type="entry name" value="ABC_TRANSPORTER_2"/>
    <property type="match status" value="1"/>
</dbReference>
<keyword evidence="2" id="KW-0813">Transport</keyword>
<dbReference type="GO" id="GO:0005524">
    <property type="term" value="F:ATP binding"/>
    <property type="evidence" value="ECO:0007669"/>
    <property type="project" value="UniProtKB-KW"/>
</dbReference>
<dbReference type="InterPro" id="IPR003593">
    <property type="entry name" value="AAA+_ATPase"/>
</dbReference>
<gene>
    <name evidence="12" type="ORF">AN477_07560</name>
</gene>
<protein>
    <recommendedName>
        <fullName evidence="14">ABC transporter ATP-binding protein</fullName>
    </recommendedName>
</protein>